<sequence length="98" mass="10856">MASSSKARVPIRVAFALLIVLAIFYVGRPLYWKLSATVHEIREKKTTVKEGISQFVMEARRSVGWGQGELEVGDESGKSSGIATARRILWSGYSKRIA</sequence>
<gene>
    <name evidence="1" type="ORF">Scep_030543</name>
</gene>
<accession>A0AAP0HGK7</accession>
<evidence type="ECO:0000313" key="1">
    <source>
        <dbReference type="EMBL" id="KAK9084072.1"/>
    </source>
</evidence>
<proteinExistence type="predicted"/>
<evidence type="ECO:0000313" key="2">
    <source>
        <dbReference type="Proteomes" id="UP001419268"/>
    </source>
</evidence>
<keyword evidence="2" id="KW-1185">Reference proteome</keyword>
<reference evidence="1 2" key="1">
    <citation type="submission" date="2024-01" db="EMBL/GenBank/DDBJ databases">
        <title>Genome assemblies of Stephania.</title>
        <authorList>
            <person name="Yang L."/>
        </authorList>
    </citation>
    <scope>NUCLEOTIDE SEQUENCE [LARGE SCALE GENOMIC DNA]</scope>
    <source>
        <strain evidence="1">JXDWG</strain>
        <tissue evidence="1">Leaf</tissue>
    </source>
</reference>
<dbReference type="EMBL" id="JBBNAG010000013">
    <property type="protein sequence ID" value="KAK9084072.1"/>
    <property type="molecule type" value="Genomic_DNA"/>
</dbReference>
<protein>
    <submittedName>
        <fullName evidence="1">Uncharacterized protein</fullName>
    </submittedName>
</protein>
<dbReference type="AlphaFoldDB" id="A0AAP0HGK7"/>
<comment type="caution">
    <text evidence="1">The sequence shown here is derived from an EMBL/GenBank/DDBJ whole genome shotgun (WGS) entry which is preliminary data.</text>
</comment>
<organism evidence="1 2">
    <name type="scientific">Stephania cephalantha</name>
    <dbReference type="NCBI Taxonomy" id="152367"/>
    <lineage>
        <taxon>Eukaryota</taxon>
        <taxon>Viridiplantae</taxon>
        <taxon>Streptophyta</taxon>
        <taxon>Embryophyta</taxon>
        <taxon>Tracheophyta</taxon>
        <taxon>Spermatophyta</taxon>
        <taxon>Magnoliopsida</taxon>
        <taxon>Ranunculales</taxon>
        <taxon>Menispermaceae</taxon>
        <taxon>Menispermoideae</taxon>
        <taxon>Cissampelideae</taxon>
        <taxon>Stephania</taxon>
    </lineage>
</organism>
<name>A0AAP0HGK7_9MAGN</name>
<dbReference type="Proteomes" id="UP001419268">
    <property type="component" value="Unassembled WGS sequence"/>
</dbReference>